<dbReference type="SMART" id="SM01150">
    <property type="entry name" value="DUF1338"/>
    <property type="match status" value="1"/>
</dbReference>
<dbReference type="InterPro" id="IPR009770">
    <property type="entry name" value="HGLS"/>
</dbReference>
<comment type="caution">
    <text evidence="8">The sequence shown here is derived from an EMBL/GenBank/DDBJ whole genome shotgun (WGS) entry which is preliminary data.</text>
</comment>
<evidence type="ECO:0000256" key="1">
    <source>
        <dbReference type="ARBA" id="ARBA00001954"/>
    </source>
</evidence>
<dbReference type="GO" id="GO:0051213">
    <property type="term" value="F:dioxygenase activity"/>
    <property type="evidence" value="ECO:0007669"/>
    <property type="project" value="UniProtKB-KW"/>
</dbReference>
<evidence type="ECO:0000256" key="6">
    <source>
        <dbReference type="ARBA" id="ARBA00035023"/>
    </source>
</evidence>
<dbReference type="RefSeq" id="WP_130023007.1">
    <property type="nucleotide sequence ID" value="NZ_SEWF01000035.1"/>
</dbReference>
<sequence>MKNNATLAYVLDGLMRRYRERVPDVQKVSDAMIAEGIIANANEIENDHIAFRTMGVPQLGIQSFEKIFLHLGYEKRDYFYFEGKKLDAYWFSPPKPEYPRIFVSELRVNDLPPHIQDIIRSYTDEVKTDPADSLDLNDGEAVDEFLHKALWRIPTWEDYSTLLKESEYAAWVIYNRYYLNHYTISVHNLKDGYNTIQEFNDFLEKKGIKLNDAGGKIKISPDGGLLQSSTVAEIIDAEFARGETHPISGSYVEFAERKVLPQFQHLKPSEIKREHRREGFEAGNADKIFESTFTSQTVKRKKKVVEQ</sequence>
<organism evidence="8 9">
    <name type="scientific">Emticicia agri</name>
    <dbReference type="NCBI Taxonomy" id="2492393"/>
    <lineage>
        <taxon>Bacteria</taxon>
        <taxon>Pseudomonadati</taxon>
        <taxon>Bacteroidota</taxon>
        <taxon>Cytophagia</taxon>
        <taxon>Cytophagales</taxon>
        <taxon>Leadbetterellaceae</taxon>
        <taxon>Emticicia</taxon>
    </lineage>
</organism>
<evidence type="ECO:0000313" key="8">
    <source>
        <dbReference type="EMBL" id="RYU93906.1"/>
    </source>
</evidence>
<proteinExistence type="inferred from homology"/>
<comment type="similarity">
    <text evidence="5">Belongs to the 2-oxoadipate dioxygenase/decarboxylase family.</text>
</comment>
<evidence type="ECO:0000256" key="7">
    <source>
        <dbReference type="ARBA" id="ARBA00035045"/>
    </source>
</evidence>
<protein>
    <recommendedName>
        <fullName evidence="6">2-oxoadipate dioxygenase/decarboxylase</fullName>
        <ecNumber evidence="6">1.13.11.93</ecNumber>
    </recommendedName>
    <alternativeName>
        <fullName evidence="7">2-hydroxyglutarate synthase</fullName>
    </alternativeName>
</protein>
<dbReference type="CDD" id="cd16350">
    <property type="entry name" value="VOC_like"/>
    <property type="match status" value="1"/>
</dbReference>
<dbReference type="AlphaFoldDB" id="A0A4Q5LVY3"/>
<dbReference type="PANTHER" id="PTHR31136:SF5">
    <property type="entry name" value="2-OXOADIPATE DIOXYGENASE_DECARBOXYLASE, CHLOROPLASTIC"/>
    <property type="match status" value="1"/>
</dbReference>
<comment type="cofactor">
    <cofactor evidence="1">
        <name>Fe(2+)</name>
        <dbReference type="ChEBI" id="CHEBI:29033"/>
    </cofactor>
</comment>
<dbReference type="OrthoDB" id="506370at2"/>
<dbReference type="Gene3D" id="3.10.180.50">
    <property type="match status" value="1"/>
</dbReference>
<dbReference type="EMBL" id="SEWF01000035">
    <property type="protein sequence ID" value="RYU93906.1"/>
    <property type="molecule type" value="Genomic_DNA"/>
</dbReference>
<evidence type="ECO:0000313" key="9">
    <source>
        <dbReference type="Proteomes" id="UP000293162"/>
    </source>
</evidence>
<dbReference type="PANTHER" id="PTHR31136">
    <property type="entry name" value="DUF1338 DOMAIN-CONTAINING PROTEIN"/>
    <property type="match status" value="1"/>
</dbReference>
<keyword evidence="2" id="KW-0223">Dioxygenase</keyword>
<dbReference type="Pfam" id="PF07063">
    <property type="entry name" value="HGLS"/>
    <property type="match status" value="1"/>
</dbReference>
<keyword evidence="9" id="KW-1185">Reference proteome</keyword>
<accession>A0A4Q5LVY3</accession>
<dbReference type="EC" id="1.13.11.93" evidence="6"/>
<evidence type="ECO:0000256" key="3">
    <source>
        <dbReference type="ARBA" id="ARBA00023002"/>
    </source>
</evidence>
<keyword evidence="4" id="KW-0408">Iron</keyword>
<reference evidence="8 9" key="1">
    <citation type="submission" date="2019-02" db="EMBL/GenBank/DDBJ databases">
        <title>Bacterial novel species Emticicia sp. 17J42-9 isolated from soil.</title>
        <authorList>
            <person name="Jung H.-Y."/>
        </authorList>
    </citation>
    <scope>NUCLEOTIDE SEQUENCE [LARGE SCALE GENOMIC DNA]</scope>
    <source>
        <strain evidence="8 9">17J42-9</strain>
    </source>
</reference>
<keyword evidence="3" id="KW-0560">Oxidoreductase</keyword>
<dbReference type="Proteomes" id="UP000293162">
    <property type="component" value="Unassembled WGS sequence"/>
</dbReference>
<evidence type="ECO:0000256" key="2">
    <source>
        <dbReference type="ARBA" id="ARBA00022964"/>
    </source>
</evidence>
<evidence type="ECO:0000256" key="5">
    <source>
        <dbReference type="ARBA" id="ARBA00035013"/>
    </source>
</evidence>
<name>A0A4Q5LVY3_9BACT</name>
<evidence type="ECO:0000256" key="4">
    <source>
        <dbReference type="ARBA" id="ARBA00023004"/>
    </source>
</evidence>
<gene>
    <name evidence="8" type="ORF">EWM59_19900</name>
</gene>